<protein>
    <submittedName>
        <fullName evidence="1">Uncharacterized protein</fullName>
    </submittedName>
</protein>
<reference evidence="1 2" key="1">
    <citation type="journal article" date="2015" name="Parasit. Vectors">
        <title>Draft genome of the scabies mite.</title>
        <authorList>
            <person name="Rider S.D.Jr."/>
            <person name="Morgan M.S."/>
            <person name="Arlian L.G."/>
        </authorList>
    </citation>
    <scope>NUCLEOTIDE SEQUENCE [LARGE SCALE GENOMIC DNA]</scope>
    <source>
        <strain evidence="1">Arlian Lab</strain>
    </source>
</reference>
<dbReference type="AlphaFoldDB" id="A0A131ZT68"/>
<sequence length="62" mass="7022">MKHRINTKNISKLMKLFDLLALNDDVQAEENHQTDDGDGEIQSTIMAALPMKINAIENDPRD</sequence>
<dbReference type="EMBL" id="JXLN01000444">
    <property type="protein sequence ID" value="KPL98100.1"/>
    <property type="molecule type" value="Genomic_DNA"/>
</dbReference>
<proteinExistence type="predicted"/>
<gene>
    <name evidence="1" type="ORF">QR98_0003360</name>
</gene>
<dbReference type="Proteomes" id="UP000616769">
    <property type="component" value="Unassembled WGS sequence"/>
</dbReference>
<evidence type="ECO:0000313" key="1">
    <source>
        <dbReference type="EMBL" id="KPL98100.1"/>
    </source>
</evidence>
<organism evidence="1 2">
    <name type="scientific">Sarcoptes scabiei</name>
    <name type="common">Itch mite</name>
    <name type="synonym">Acarus scabiei</name>
    <dbReference type="NCBI Taxonomy" id="52283"/>
    <lineage>
        <taxon>Eukaryota</taxon>
        <taxon>Metazoa</taxon>
        <taxon>Ecdysozoa</taxon>
        <taxon>Arthropoda</taxon>
        <taxon>Chelicerata</taxon>
        <taxon>Arachnida</taxon>
        <taxon>Acari</taxon>
        <taxon>Acariformes</taxon>
        <taxon>Sarcoptiformes</taxon>
        <taxon>Astigmata</taxon>
        <taxon>Psoroptidia</taxon>
        <taxon>Sarcoptoidea</taxon>
        <taxon>Sarcoptidae</taxon>
        <taxon>Sarcoptinae</taxon>
        <taxon>Sarcoptes</taxon>
    </lineage>
</organism>
<dbReference type="VEuPathDB" id="VectorBase:SSCA002340"/>
<accession>A0A131ZT68</accession>
<evidence type="ECO:0000313" key="2">
    <source>
        <dbReference type="Proteomes" id="UP000616769"/>
    </source>
</evidence>
<comment type="caution">
    <text evidence="1">The sequence shown here is derived from an EMBL/GenBank/DDBJ whole genome shotgun (WGS) entry which is preliminary data.</text>
</comment>
<name>A0A131ZT68_SARSC</name>